<feature type="domain" description="Peptidase S8/S53" evidence="7">
    <location>
        <begin position="156"/>
        <end position="298"/>
    </location>
</feature>
<dbReference type="OrthoDB" id="206201at2759"/>
<dbReference type="InterPro" id="IPR050131">
    <property type="entry name" value="Peptidase_S8_subtilisin-like"/>
</dbReference>
<evidence type="ECO:0000256" key="4">
    <source>
        <dbReference type="ARBA" id="ARBA00022825"/>
    </source>
</evidence>
<dbReference type="InterPro" id="IPR037045">
    <property type="entry name" value="S8pro/Inhibitor_I9_sf"/>
</dbReference>
<keyword evidence="6" id="KW-0732">Signal</keyword>
<keyword evidence="2" id="KW-0645">Protease</keyword>
<dbReference type="AlphaFoldDB" id="A0A2G8KMW5"/>
<evidence type="ECO:0000256" key="2">
    <source>
        <dbReference type="ARBA" id="ARBA00022670"/>
    </source>
</evidence>
<dbReference type="EMBL" id="MRZV01000470">
    <property type="protein sequence ID" value="PIK49352.1"/>
    <property type="molecule type" value="Genomic_DNA"/>
</dbReference>
<dbReference type="SUPFAM" id="SSF52743">
    <property type="entry name" value="Subtilisin-like"/>
    <property type="match status" value="1"/>
</dbReference>
<comment type="caution">
    <text evidence="5">Lacks conserved residue(s) required for the propagation of feature annotation.</text>
</comment>
<dbReference type="InterPro" id="IPR000209">
    <property type="entry name" value="Peptidase_S8/S53_dom"/>
</dbReference>
<keyword evidence="4" id="KW-0720">Serine protease</keyword>
<evidence type="ECO:0000313" key="9">
    <source>
        <dbReference type="Proteomes" id="UP000230750"/>
    </source>
</evidence>
<evidence type="ECO:0000256" key="1">
    <source>
        <dbReference type="ARBA" id="ARBA00011073"/>
    </source>
</evidence>
<name>A0A2G8KMW5_STIJA</name>
<organism evidence="8 9">
    <name type="scientific">Stichopus japonicus</name>
    <name type="common">Sea cucumber</name>
    <dbReference type="NCBI Taxonomy" id="307972"/>
    <lineage>
        <taxon>Eukaryota</taxon>
        <taxon>Metazoa</taxon>
        <taxon>Echinodermata</taxon>
        <taxon>Eleutherozoa</taxon>
        <taxon>Echinozoa</taxon>
        <taxon>Holothuroidea</taxon>
        <taxon>Aspidochirotacea</taxon>
        <taxon>Aspidochirotida</taxon>
        <taxon>Stichopodidae</taxon>
        <taxon>Apostichopus</taxon>
    </lineage>
</organism>
<keyword evidence="9" id="KW-1185">Reference proteome</keyword>
<keyword evidence="3" id="KW-0378">Hydrolase</keyword>
<dbReference type="PROSITE" id="PS00136">
    <property type="entry name" value="SUBTILASE_ASP"/>
    <property type="match status" value="1"/>
</dbReference>
<accession>A0A2G8KMW5</accession>
<dbReference type="Gene3D" id="3.40.50.200">
    <property type="entry name" value="Peptidase S8/S53 domain"/>
    <property type="match status" value="1"/>
</dbReference>
<evidence type="ECO:0000256" key="6">
    <source>
        <dbReference type="SAM" id="SignalP"/>
    </source>
</evidence>
<dbReference type="PANTHER" id="PTHR43806">
    <property type="entry name" value="PEPTIDASE S8"/>
    <property type="match status" value="1"/>
</dbReference>
<dbReference type="InterPro" id="IPR023827">
    <property type="entry name" value="Peptidase_S8_Asp-AS"/>
</dbReference>
<evidence type="ECO:0000256" key="3">
    <source>
        <dbReference type="ARBA" id="ARBA00022801"/>
    </source>
</evidence>
<protein>
    <recommendedName>
        <fullName evidence="7">Peptidase S8/S53 domain-containing protein</fullName>
    </recommendedName>
</protein>
<evidence type="ECO:0000259" key="7">
    <source>
        <dbReference type="Pfam" id="PF00082"/>
    </source>
</evidence>
<dbReference type="GO" id="GO:0004252">
    <property type="term" value="F:serine-type endopeptidase activity"/>
    <property type="evidence" value="ECO:0007669"/>
    <property type="project" value="InterPro"/>
</dbReference>
<dbReference type="Proteomes" id="UP000230750">
    <property type="component" value="Unassembled WGS sequence"/>
</dbReference>
<comment type="caution">
    <text evidence="8">The sequence shown here is derived from an EMBL/GenBank/DDBJ whole genome shotgun (WGS) entry which is preliminary data.</text>
</comment>
<feature type="chain" id="PRO_5013795608" description="Peptidase S8/S53 domain-containing protein" evidence="6">
    <location>
        <begin position="30"/>
        <end position="328"/>
    </location>
</feature>
<dbReference type="InterPro" id="IPR036852">
    <property type="entry name" value="Peptidase_S8/S53_dom_sf"/>
</dbReference>
<sequence>MSGSSILRLNMYVVYLLLLCILVADSVLGKPILRPSRGHNRYGRYMIKFMDGCDVADTARNMNKHFSDYNMNTKVRHQYKRTFHGVCVEDMSLGALRWMMQQGCIEYMEEVGMVKATLDPEPITMKDGNYLNWGLDRITDKVYDSDYNYNPARTGNETEIYIVDSGVRRTHLEFGGRAYYLNTFNDPLETDDCFGHGTQTSGVAIGTWRGTATMAKVTSVKVLDCQGEGTSDDLLTALNKILDDRPYGNAVVSMSLTIDVDYSYIHDAIVDLINSGFVVVASLAWYNDDGCYYFPAGYSQVEGRGREGALGQFKMVEGGGRLKNFENH</sequence>
<dbReference type="GO" id="GO:0006508">
    <property type="term" value="P:proteolysis"/>
    <property type="evidence" value="ECO:0007669"/>
    <property type="project" value="UniProtKB-KW"/>
</dbReference>
<dbReference type="Gene3D" id="3.30.70.80">
    <property type="entry name" value="Peptidase S8 propeptide/proteinase inhibitor I9"/>
    <property type="match status" value="1"/>
</dbReference>
<dbReference type="Pfam" id="PF00082">
    <property type="entry name" value="Peptidase_S8"/>
    <property type="match status" value="1"/>
</dbReference>
<dbReference type="STRING" id="307972.A0A2G8KMW5"/>
<evidence type="ECO:0000313" key="8">
    <source>
        <dbReference type="EMBL" id="PIK49352.1"/>
    </source>
</evidence>
<evidence type="ECO:0000256" key="5">
    <source>
        <dbReference type="PROSITE-ProRule" id="PRU01240"/>
    </source>
</evidence>
<proteinExistence type="inferred from homology"/>
<comment type="similarity">
    <text evidence="1 5">Belongs to the peptidase S8 family.</text>
</comment>
<feature type="signal peptide" evidence="6">
    <location>
        <begin position="1"/>
        <end position="29"/>
    </location>
</feature>
<dbReference type="PANTHER" id="PTHR43806:SF11">
    <property type="entry name" value="CEREVISIN-RELATED"/>
    <property type="match status" value="1"/>
</dbReference>
<gene>
    <name evidence="8" type="ORF">BSL78_13775</name>
</gene>
<dbReference type="GO" id="GO:0005615">
    <property type="term" value="C:extracellular space"/>
    <property type="evidence" value="ECO:0007669"/>
    <property type="project" value="TreeGrafter"/>
</dbReference>
<reference evidence="8 9" key="1">
    <citation type="journal article" date="2017" name="PLoS Biol.">
        <title>The sea cucumber genome provides insights into morphological evolution and visceral regeneration.</title>
        <authorList>
            <person name="Zhang X."/>
            <person name="Sun L."/>
            <person name="Yuan J."/>
            <person name="Sun Y."/>
            <person name="Gao Y."/>
            <person name="Zhang L."/>
            <person name="Li S."/>
            <person name="Dai H."/>
            <person name="Hamel J.F."/>
            <person name="Liu C."/>
            <person name="Yu Y."/>
            <person name="Liu S."/>
            <person name="Lin W."/>
            <person name="Guo K."/>
            <person name="Jin S."/>
            <person name="Xu P."/>
            <person name="Storey K.B."/>
            <person name="Huan P."/>
            <person name="Zhang T."/>
            <person name="Zhou Y."/>
            <person name="Zhang J."/>
            <person name="Lin C."/>
            <person name="Li X."/>
            <person name="Xing L."/>
            <person name="Huo D."/>
            <person name="Sun M."/>
            <person name="Wang L."/>
            <person name="Mercier A."/>
            <person name="Li F."/>
            <person name="Yang H."/>
            <person name="Xiang J."/>
        </authorList>
    </citation>
    <scope>NUCLEOTIDE SEQUENCE [LARGE SCALE GENOMIC DNA]</scope>
    <source>
        <strain evidence="8">Shaxun</strain>
        <tissue evidence="8">Muscle</tissue>
    </source>
</reference>
<dbReference type="PROSITE" id="PS51892">
    <property type="entry name" value="SUBTILASE"/>
    <property type="match status" value="1"/>
</dbReference>